<dbReference type="EMBL" id="BGPR01069004">
    <property type="protein sequence ID" value="GBO42756.1"/>
    <property type="molecule type" value="Genomic_DNA"/>
</dbReference>
<sequence length="148" mass="17105">MTLSHLSQSPTNRDRYRIMRSPIPSTGLYHQAIESHTKRDDIGSRIRILDPKDTLISPCHRSLLTNRDDIESAILRFQRHDYLHASQSPDKQRRYRIWNQRSSDSKDRLYHHFIAVSKTGTISVIESGSSDSKDMTLSHAIAVSRQHV</sequence>
<accession>A0A4Y2X0X4</accession>
<evidence type="ECO:0000313" key="2">
    <source>
        <dbReference type="Proteomes" id="UP000499080"/>
    </source>
</evidence>
<proteinExistence type="predicted"/>
<organism evidence="1 2">
    <name type="scientific">Araneus ventricosus</name>
    <name type="common">Orbweaver spider</name>
    <name type="synonym">Epeira ventricosa</name>
    <dbReference type="NCBI Taxonomy" id="182803"/>
    <lineage>
        <taxon>Eukaryota</taxon>
        <taxon>Metazoa</taxon>
        <taxon>Ecdysozoa</taxon>
        <taxon>Arthropoda</taxon>
        <taxon>Chelicerata</taxon>
        <taxon>Arachnida</taxon>
        <taxon>Araneae</taxon>
        <taxon>Araneomorphae</taxon>
        <taxon>Entelegynae</taxon>
        <taxon>Araneoidea</taxon>
        <taxon>Araneidae</taxon>
        <taxon>Araneus</taxon>
    </lineage>
</organism>
<evidence type="ECO:0000313" key="1">
    <source>
        <dbReference type="EMBL" id="GBO42756.1"/>
    </source>
</evidence>
<dbReference type="AlphaFoldDB" id="A0A4Y2X0X4"/>
<comment type="caution">
    <text evidence="1">The sequence shown here is derived from an EMBL/GenBank/DDBJ whole genome shotgun (WGS) entry which is preliminary data.</text>
</comment>
<dbReference type="Proteomes" id="UP000499080">
    <property type="component" value="Unassembled WGS sequence"/>
</dbReference>
<keyword evidence="2" id="KW-1185">Reference proteome</keyword>
<gene>
    <name evidence="1" type="ORF">AVEN_215084_1</name>
</gene>
<reference evidence="1 2" key="1">
    <citation type="journal article" date="2019" name="Sci. Rep.">
        <title>Orb-weaving spider Araneus ventricosus genome elucidates the spidroin gene catalogue.</title>
        <authorList>
            <person name="Kono N."/>
            <person name="Nakamura H."/>
            <person name="Ohtoshi R."/>
            <person name="Moran D.A.P."/>
            <person name="Shinohara A."/>
            <person name="Yoshida Y."/>
            <person name="Fujiwara M."/>
            <person name="Mori M."/>
            <person name="Tomita M."/>
            <person name="Arakawa K."/>
        </authorList>
    </citation>
    <scope>NUCLEOTIDE SEQUENCE [LARGE SCALE GENOMIC DNA]</scope>
</reference>
<name>A0A4Y2X0X4_ARAVE</name>
<protein>
    <submittedName>
        <fullName evidence="1">Uncharacterized protein</fullName>
    </submittedName>
</protein>